<reference evidence="2 3" key="1">
    <citation type="submission" date="2023-07" db="EMBL/GenBank/DDBJ databases">
        <authorList>
            <person name="Girao M."/>
            <person name="Carvalho M.F."/>
        </authorList>
    </citation>
    <scope>NUCLEOTIDE SEQUENCE [LARGE SCALE GENOMIC DNA]</scope>
    <source>
        <strain evidence="2 3">YIM65754</strain>
    </source>
</reference>
<dbReference type="Proteomes" id="UP001336020">
    <property type="component" value="Unassembled WGS sequence"/>
</dbReference>
<dbReference type="EMBL" id="JAUTXY010000022">
    <property type="protein sequence ID" value="MEE2061827.1"/>
    <property type="molecule type" value="Genomic_DNA"/>
</dbReference>
<comment type="caution">
    <text evidence="2">The sequence shown here is derived from an EMBL/GenBank/DDBJ whole genome shotgun (WGS) entry which is preliminary data.</text>
</comment>
<accession>A0ABU7LLP3</accession>
<gene>
    <name evidence="2" type="ORF">Q7514_30310</name>
</gene>
<feature type="region of interest" description="Disordered" evidence="1">
    <location>
        <begin position="68"/>
        <end position="87"/>
    </location>
</feature>
<protein>
    <submittedName>
        <fullName evidence="2">Helix-turn-helix transcriptional regulator</fullName>
    </submittedName>
</protein>
<evidence type="ECO:0000256" key="1">
    <source>
        <dbReference type="SAM" id="MobiDB-lite"/>
    </source>
</evidence>
<feature type="region of interest" description="Disordered" evidence="1">
    <location>
        <begin position="27"/>
        <end position="51"/>
    </location>
</feature>
<name>A0ABU7LLP3_9NOCA</name>
<proteinExistence type="predicted"/>
<organism evidence="2 3">
    <name type="scientific">Rhodococcus artemisiae</name>
    <dbReference type="NCBI Taxonomy" id="714159"/>
    <lineage>
        <taxon>Bacteria</taxon>
        <taxon>Bacillati</taxon>
        <taxon>Actinomycetota</taxon>
        <taxon>Actinomycetes</taxon>
        <taxon>Mycobacteriales</taxon>
        <taxon>Nocardiaceae</taxon>
        <taxon>Rhodococcus</taxon>
    </lineage>
</organism>
<dbReference type="Gene3D" id="1.10.260.40">
    <property type="entry name" value="lambda repressor-like DNA-binding domains"/>
    <property type="match status" value="1"/>
</dbReference>
<evidence type="ECO:0000313" key="2">
    <source>
        <dbReference type="EMBL" id="MEE2061827.1"/>
    </source>
</evidence>
<dbReference type="SUPFAM" id="SSF47413">
    <property type="entry name" value="lambda repressor-like DNA-binding domains"/>
    <property type="match status" value="1"/>
</dbReference>
<sequence>MDMAALKRFGMTVRGRRLALGLTQDQVTAAGGPSDKRQTKIENGTPPAPSITTLAKLDRALRWEPGSAAAALNGGTPTPLEGRTLTTEDVERRVALALALERAGVTDLAARGAPREANGILNDEVIDSLIDLLNSLPAVNRDEG</sequence>
<dbReference type="InterPro" id="IPR010982">
    <property type="entry name" value="Lambda_DNA-bd_dom_sf"/>
</dbReference>
<evidence type="ECO:0000313" key="3">
    <source>
        <dbReference type="Proteomes" id="UP001336020"/>
    </source>
</evidence>
<dbReference type="RefSeq" id="WP_330136965.1">
    <property type="nucleotide sequence ID" value="NZ_JAUTXY010000022.1"/>
</dbReference>
<keyword evidence="3" id="KW-1185">Reference proteome</keyword>